<evidence type="ECO:0000313" key="1">
    <source>
        <dbReference type="EMBL" id="RDC65302.1"/>
    </source>
</evidence>
<protein>
    <submittedName>
        <fullName evidence="1">Uncharacterized protein</fullName>
    </submittedName>
</protein>
<accession>A0A369QLQ5</accession>
<dbReference type="Proteomes" id="UP000253919">
    <property type="component" value="Unassembled WGS sequence"/>
</dbReference>
<organism evidence="1 2">
    <name type="scientific">Adhaeribacter pallidiroseus</name>
    <dbReference type="NCBI Taxonomy" id="2072847"/>
    <lineage>
        <taxon>Bacteria</taxon>
        <taxon>Pseudomonadati</taxon>
        <taxon>Bacteroidota</taxon>
        <taxon>Cytophagia</taxon>
        <taxon>Cytophagales</taxon>
        <taxon>Hymenobacteraceae</taxon>
        <taxon>Adhaeribacter</taxon>
    </lineage>
</organism>
<proteinExistence type="predicted"/>
<evidence type="ECO:0000313" key="2">
    <source>
        <dbReference type="Proteomes" id="UP000253919"/>
    </source>
</evidence>
<reference evidence="1 2" key="1">
    <citation type="submission" date="2018-04" db="EMBL/GenBank/DDBJ databases">
        <title>Adhaeribacter sp. HMF7616 genome sequencing and assembly.</title>
        <authorList>
            <person name="Kang H."/>
            <person name="Kang J."/>
            <person name="Cha I."/>
            <person name="Kim H."/>
            <person name="Joh K."/>
        </authorList>
    </citation>
    <scope>NUCLEOTIDE SEQUENCE [LARGE SCALE GENOMIC DNA]</scope>
    <source>
        <strain evidence="1 2">HMF7616</strain>
    </source>
</reference>
<name>A0A369QLQ5_9BACT</name>
<dbReference type="AlphaFoldDB" id="A0A369QLQ5"/>
<gene>
    <name evidence="1" type="ORF">AHMF7616_03932</name>
</gene>
<sequence>MPSWSHERYLQHTRQNKHLGWFLEEKTFFRGLDSTLQRAISLDKFYQLISE</sequence>
<comment type="caution">
    <text evidence="1">The sequence shown here is derived from an EMBL/GenBank/DDBJ whole genome shotgun (WGS) entry which is preliminary data.</text>
</comment>
<dbReference type="EMBL" id="QASA01000001">
    <property type="protein sequence ID" value="RDC65302.1"/>
    <property type="molecule type" value="Genomic_DNA"/>
</dbReference>
<keyword evidence="2" id="KW-1185">Reference proteome</keyword>